<feature type="compositionally biased region" description="Polar residues" evidence="6">
    <location>
        <begin position="340"/>
        <end position="350"/>
    </location>
</feature>
<evidence type="ECO:0000256" key="5">
    <source>
        <dbReference type="ARBA" id="ARBA00023136"/>
    </source>
</evidence>
<dbReference type="GO" id="GO:0005886">
    <property type="term" value="C:plasma membrane"/>
    <property type="evidence" value="ECO:0007669"/>
    <property type="project" value="TreeGrafter"/>
</dbReference>
<evidence type="ECO:0000313" key="9">
    <source>
        <dbReference type="EMBL" id="JAC41639.1"/>
    </source>
</evidence>
<dbReference type="OrthoDB" id="2015831at2759"/>
<dbReference type="SMART" id="SM00255">
    <property type="entry name" value="TIR"/>
    <property type="match status" value="1"/>
</dbReference>
<sequence length="652" mass="73344">MWQLQQPQFKQMRALALGRNQWSCRCKFLQELTAYVADNAQIVLDMQDIYCVDVGVSGTSVVQKRELDFNATAACTDYYAGGSMLQHGIPKTYIPLLAAALALIFLLVVVIIIFVFRESLRIWLFAHYGVRVFGPRCEETEKLYDAVLLHSAKDSEFVAQHLVSELETGRPPLRICLQHRDLAHDATHYQLLEASRVSRRVVILLSRNFLQTEWSRCELRRAVHDALRNRPQKLVVIEEPEVQFEAESDIELLPYLKTSAVHRIRRADRHFWEKLRYALPADYPTYRGGVAGVPGNNYTLDHNHERIKQPSSPGILYRQAPPPAYCTEGVAGELIGAEPTNYSSATTATPSPRPQRREHSAGVNTAASTLHHPIVGTHLHPSAAQQATLAAAAAQRGAEMSGNAAGAANNSQYYHHATAPSQTYGMRPPSEHIYSSIDSDYSTLDNENMLMMPPPSPTPNGGATVQSLQRFHQHQQQQQQQWRLTWTRSQARNTAQSTRQTAHSRPCGQTRTHTLKLICAAFMYVHMHISMYVHVCSYVTALELWLLQRLLAWLPCWLTNGGPEGSAGMPVPQPTRLDLARLGWLAECMDIWLTTCLGLRWRLTALVALTLHTTNTHTNASEWALFTYMYVYWRCVQTANIGAAIWVDMAGS</sequence>
<feature type="region of interest" description="Disordered" evidence="6">
    <location>
        <begin position="337"/>
        <end position="363"/>
    </location>
</feature>
<evidence type="ECO:0000259" key="8">
    <source>
        <dbReference type="PROSITE" id="PS50104"/>
    </source>
</evidence>
<dbReference type="Pfam" id="PF01582">
    <property type="entry name" value="TIR"/>
    <property type="match status" value="1"/>
</dbReference>
<gene>
    <name evidence="9" type="primary">TOLL</name>
</gene>
<evidence type="ECO:0000256" key="2">
    <source>
        <dbReference type="ARBA" id="ARBA00022692"/>
    </source>
</evidence>
<dbReference type="SUPFAM" id="SSF52200">
    <property type="entry name" value="Toll/Interleukin receptor TIR domain"/>
    <property type="match status" value="1"/>
</dbReference>
<dbReference type="PANTHER" id="PTHR24365">
    <property type="entry name" value="TOLL-LIKE RECEPTOR"/>
    <property type="match status" value="1"/>
</dbReference>
<comment type="subcellular location">
    <subcellularLocation>
        <location evidence="1">Membrane</location>
    </subcellularLocation>
</comment>
<dbReference type="GO" id="GO:0007165">
    <property type="term" value="P:signal transduction"/>
    <property type="evidence" value="ECO:0007669"/>
    <property type="project" value="InterPro"/>
</dbReference>
<keyword evidence="3" id="KW-0732">Signal</keyword>
<proteinExistence type="predicted"/>
<keyword evidence="4 7" id="KW-1133">Transmembrane helix</keyword>
<dbReference type="GO" id="GO:0045087">
    <property type="term" value="P:innate immune response"/>
    <property type="evidence" value="ECO:0007669"/>
    <property type="project" value="TreeGrafter"/>
</dbReference>
<evidence type="ECO:0000256" key="7">
    <source>
        <dbReference type="SAM" id="Phobius"/>
    </source>
</evidence>
<feature type="transmembrane region" description="Helical" evidence="7">
    <location>
        <begin position="93"/>
        <end position="116"/>
    </location>
</feature>
<dbReference type="PANTHER" id="PTHR24365:SF541">
    <property type="entry name" value="PROTEIN TOLL-RELATED"/>
    <property type="match status" value="1"/>
</dbReference>
<dbReference type="AlphaFoldDB" id="A0A034VGK7"/>
<reference evidence="9" key="1">
    <citation type="journal article" date="2014" name="BMC Genomics">
        <title>Characterizing the developmental transcriptome of the oriental fruit fly, Bactrocera dorsalis (Diptera: Tephritidae) through comparative genomic analysis with Drosophila melanogaster utilizing modENCODE datasets.</title>
        <authorList>
            <person name="Geib S.M."/>
            <person name="Calla B."/>
            <person name="Hall B."/>
            <person name="Hou S."/>
            <person name="Manoukis N.C."/>
        </authorList>
    </citation>
    <scope>NUCLEOTIDE SEQUENCE</scope>
    <source>
        <strain evidence="9">Punador</strain>
    </source>
</reference>
<dbReference type="GO" id="GO:0038023">
    <property type="term" value="F:signaling receptor activity"/>
    <property type="evidence" value="ECO:0007669"/>
    <property type="project" value="TreeGrafter"/>
</dbReference>
<evidence type="ECO:0000256" key="3">
    <source>
        <dbReference type="ARBA" id="ARBA00022729"/>
    </source>
</evidence>
<organism evidence="9">
    <name type="scientific">Bactrocera dorsalis</name>
    <name type="common">Oriental fruit fly</name>
    <name type="synonym">Dacus dorsalis</name>
    <dbReference type="NCBI Taxonomy" id="27457"/>
    <lineage>
        <taxon>Eukaryota</taxon>
        <taxon>Metazoa</taxon>
        <taxon>Ecdysozoa</taxon>
        <taxon>Arthropoda</taxon>
        <taxon>Hexapoda</taxon>
        <taxon>Insecta</taxon>
        <taxon>Pterygota</taxon>
        <taxon>Neoptera</taxon>
        <taxon>Endopterygota</taxon>
        <taxon>Diptera</taxon>
        <taxon>Brachycera</taxon>
        <taxon>Muscomorpha</taxon>
        <taxon>Tephritoidea</taxon>
        <taxon>Tephritidae</taxon>
        <taxon>Bactrocera</taxon>
        <taxon>Bactrocera</taxon>
    </lineage>
</organism>
<accession>A0A034VGK7</accession>
<evidence type="ECO:0000256" key="4">
    <source>
        <dbReference type="ARBA" id="ARBA00022989"/>
    </source>
</evidence>
<dbReference type="InterPro" id="IPR035897">
    <property type="entry name" value="Toll_tir_struct_dom_sf"/>
</dbReference>
<dbReference type="PRINTS" id="PR01537">
    <property type="entry name" value="INTRLKN1R1F"/>
</dbReference>
<dbReference type="InterPro" id="IPR000157">
    <property type="entry name" value="TIR_dom"/>
</dbReference>
<keyword evidence="5 7" id="KW-0472">Membrane</keyword>
<protein>
    <submittedName>
        <fullName evidence="9">Protein toll</fullName>
    </submittedName>
</protein>
<dbReference type="EMBL" id="GAKP01017313">
    <property type="protein sequence ID" value="JAC41639.1"/>
    <property type="molecule type" value="Transcribed_RNA"/>
</dbReference>
<dbReference type="FunFam" id="3.40.50.10140:FF:000019">
    <property type="entry name" value="18w protein"/>
    <property type="match status" value="1"/>
</dbReference>
<evidence type="ECO:0000256" key="6">
    <source>
        <dbReference type="SAM" id="MobiDB-lite"/>
    </source>
</evidence>
<feature type="domain" description="TIR" evidence="8">
    <location>
        <begin position="142"/>
        <end position="279"/>
    </location>
</feature>
<feature type="region of interest" description="Disordered" evidence="6">
    <location>
        <begin position="445"/>
        <end position="464"/>
    </location>
</feature>
<keyword evidence="2 7" id="KW-0812">Transmembrane</keyword>
<name>A0A034VGK7_BACDO</name>
<dbReference type="Gene3D" id="3.40.50.10140">
    <property type="entry name" value="Toll/interleukin-1 receptor homology (TIR) domain"/>
    <property type="match status" value="1"/>
</dbReference>
<evidence type="ECO:0000256" key="1">
    <source>
        <dbReference type="ARBA" id="ARBA00004370"/>
    </source>
</evidence>
<dbReference type="PROSITE" id="PS50104">
    <property type="entry name" value="TIR"/>
    <property type="match status" value="1"/>
</dbReference>